<organism evidence="2 3">
    <name type="scientific">Negadavirga shengliensis</name>
    <dbReference type="NCBI Taxonomy" id="1389218"/>
    <lineage>
        <taxon>Bacteria</taxon>
        <taxon>Pseudomonadati</taxon>
        <taxon>Bacteroidota</taxon>
        <taxon>Cytophagia</taxon>
        <taxon>Cytophagales</taxon>
        <taxon>Cyclobacteriaceae</taxon>
        <taxon>Negadavirga</taxon>
    </lineage>
</organism>
<dbReference type="Pfam" id="PF04338">
    <property type="entry name" value="DUF481"/>
    <property type="match status" value="1"/>
</dbReference>
<name>A0ABV9SYH1_9BACT</name>
<evidence type="ECO:0000256" key="1">
    <source>
        <dbReference type="SAM" id="SignalP"/>
    </source>
</evidence>
<dbReference type="RefSeq" id="WP_377062840.1">
    <property type="nucleotide sequence ID" value="NZ_JBHSJJ010000003.1"/>
</dbReference>
<keyword evidence="3" id="KW-1185">Reference proteome</keyword>
<sequence length="265" mass="31023">MVVKQILTLLAFLVVSFSTHAQILNIERLRMEKDTAKTFMFKTTFGLNIYNRSAAADAPVNLFGYNLDINSMYYPKRHAYILVSKFDYLRINESDFLNFGFIHGRANFLRENNINYETYVQYSFDNFRGLDPRWLGGGSVRLRMIKNEKVTFILGVGGFYEWERWFHPYTEEFVEVDFVKSSNYLSLRATLNQYVDINTVSYYQTGYDASINDFRHRISTSIVLNTKFTDRLSFTNSFDLGYEDKPIVPITNLIFSFKTGLSLDF</sequence>
<evidence type="ECO:0000313" key="3">
    <source>
        <dbReference type="Proteomes" id="UP001595818"/>
    </source>
</evidence>
<comment type="caution">
    <text evidence="2">The sequence shown here is derived from an EMBL/GenBank/DDBJ whole genome shotgun (WGS) entry which is preliminary data.</text>
</comment>
<proteinExistence type="predicted"/>
<dbReference type="InterPro" id="IPR007433">
    <property type="entry name" value="DUF481"/>
</dbReference>
<evidence type="ECO:0000313" key="2">
    <source>
        <dbReference type="EMBL" id="MFC4871408.1"/>
    </source>
</evidence>
<feature type="chain" id="PRO_5046989381" evidence="1">
    <location>
        <begin position="22"/>
        <end position="265"/>
    </location>
</feature>
<keyword evidence="1" id="KW-0732">Signal</keyword>
<accession>A0ABV9SYH1</accession>
<dbReference type="EMBL" id="JBHSJJ010000003">
    <property type="protein sequence ID" value="MFC4871408.1"/>
    <property type="molecule type" value="Genomic_DNA"/>
</dbReference>
<reference evidence="3" key="1">
    <citation type="journal article" date="2019" name="Int. J. Syst. Evol. Microbiol.">
        <title>The Global Catalogue of Microorganisms (GCM) 10K type strain sequencing project: providing services to taxonomists for standard genome sequencing and annotation.</title>
        <authorList>
            <consortium name="The Broad Institute Genomics Platform"/>
            <consortium name="The Broad Institute Genome Sequencing Center for Infectious Disease"/>
            <person name="Wu L."/>
            <person name="Ma J."/>
        </authorList>
    </citation>
    <scope>NUCLEOTIDE SEQUENCE [LARGE SCALE GENOMIC DNA]</scope>
    <source>
        <strain evidence="3">CGMCC 4.7466</strain>
    </source>
</reference>
<dbReference type="Proteomes" id="UP001595818">
    <property type="component" value="Unassembled WGS sequence"/>
</dbReference>
<feature type="signal peptide" evidence="1">
    <location>
        <begin position="1"/>
        <end position="21"/>
    </location>
</feature>
<gene>
    <name evidence="2" type="ORF">ACFPFU_06905</name>
</gene>
<protein>
    <submittedName>
        <fullName evidence="2">DUF481 domain-containing protein</fullName>
    </submittedName>
</protein>